<accession>X6PC59</accession>
<sequence>MLHLNVKSEEKKLENQTEMFSLSGCFKKEWLSLTNDSQRLDTLICCICNQIANDAMELHCDEHENADQVYLVGEQFLQKYLKQSNGKYLIQQHDHCEFSQSKTVRKSVCELLVLCPRQFNLKKEQIKIGEDGENWSESNPNSKNNCNFKGKIKDLKDHLDKSCNSISNKQNIPSGIVNELNVVSGQTKELQNVYKHVIFSMFEKKEKCPTIESRDFDLKQQHNEQIDNLKHELQKKDQTITTLTKNIQQLNIDNIESKKQLEQYQNKKISKIRKEKEKDKNCENMLLFIQSSNLQNGVDFLLREKKQRIWTSKNQNKSFVD</sequence>
<name>X6PC59_RETFI</name>
<dbReference type="OrthoDB" id="1630758at2759"/>
<organism evidence="2 3">
    <name type="scientific">Reticulomyxa filosa</name>
    <dbReference type="NCBI Taxonomy" id="46433"/>
    <lineage>
        <taxon>Eukaryota</taxon>
        <taxon>Sar</taxon>
        <taxon>Rhizaria</taxon>
        <taxon>Retaria</taxon>
        <taxon>Foraminifera</taxon>
        <taxon>Monothalamids</taxon>
        <taxon>Reticulomyxidae</taxon>
        <taxon>Reticulomyxa</taxon>
    </lineage>
</organism>
<evidence type="ECO:0000313" key="3">
    <source>
        <dbReference type="Proteomes" id="UP000023152"/>
    </source>
</evidence>
<proteinExistence type="predicted"/>
<comment type="caution">
    <text evidence="2">The sequence shown here is derived from an EMBL/GenBank/DDBJ whole genome shotgun (WGS) entry which is preliminary data.</text>
</comment>
<gene>
    <name evidence="2" type="ORF">RFI_01413</name>
</gene>
<evidence type="ECO:0000256" key="1">
    <source>
        <dbReference type="SAM" id="Coils"/>
    </source>
</evidence>
<evidence type="ECO:0000313" key="2">
    <source>
        <dbReference type="EMBL" id="ETO35649.1"/>
    </source>
</evidence>
<feature type="coiled-coil region" evidence="1">
    <location>
        <begin position="219"/>
        <end position="267"/>
    </location>
</feature>
<dbReference type="Proteomes" id="UP000023152">
    <property type="component" value="Unassembled WGS sequence"/>
</dbReference>
<protein>
    <submittedName>
        <fullName evidence="2">DNA repair protein RecN</fullName>
    </submittedName>
</protein>
<keyword evidence="1" id="KW-0175">Coiled coil</keyword>
<dbReference type="AlphaFoldDB" id="X6PC59"/>
<dbReference type="EMBL" id="ASPP01001437">
    <property type="protein sequence ID" value="ETO35649.1"/>
    <property type="molecule type" value="Genomic_DNA"/>
</dbReference>
<keyword evidence="3" id="KW-1185">Reference proteome</keyword>
<reference evidence="2 3" key="1">
    <citation type="journal article" date="2013" name="Curr. Biol.">
        <title>The Genome of the Foraminiferan Reticulomyxa filosa.</title>
        <authorList>
            <person name="Glockner G."/>
            <person name="Hulsmann N."/>
            <person name="Schleicher M."/>
            <person name="Noegel A.A."/>
            <person name="Eichinger L."/>
            <person name="Gallinger C."/>
            <person name="Pawlowski J."/>
            <person name="Sierra R."/>
            <person name="Euteneuer U."/>
            <person name="Pillet L."/>
            <person name="Moustafa A."/>
            <person name="Platzer M."/>
            <person name="Groth M."/>
            <person name="Szafranski K."/>
            <person name="Schliwa M."/>
        </authorList>
    </citation>
    <scope>NUCLEOTIDE SEQUENCE [LARGE SCALE GENOMIC DNA]</scope>
</reference>